<dbReference type="PROSITE" id="PS01359">
    <property type="entry name" value="ZF_PHD_1"/>
    <property type="match status" value="1"/>
</dbReference>
<proteinExistence type="predicted"/>
<dbReference type="EMBL" id="KZ819286">
    <property type="protein sequence ID" value="PWO00205.1"/>
    <property type="molecule type" value="Genomic_DNA"/>
</dbReference>
<dbReference type="SUPFAM" id="SSF57716">
    <property type="entry name" value="Glucocorticoid receptor-like (DNA-binding domain)"/>
    <property type="match status" value="1"/>
</dbReference>
<dbReference type="PANTHER" id="PTHR47672">
    <property type="entry name" value="E3 UBIQUITIN-PROTEIN LIGASE SNT2"/>
    <property type="match status" value="1"/>
</dbReference>
<feature type="compositionally biased region" description="Basic residues" evidence="5">
    <location>
        <begin position="1176"/>
        <end position="1186"/>
    </location>
</feature>
<name>A0A316ZGR0_9BASI</name>
<dbReference type="Proteomes" id="UP000245946">
    <property type="component" value="Unassembled WGS sequence"/>
</dbReference>
<dbReference type="GO" id="GO:0036205">
    <property type="term" value="P:histone catabolic process"/>
    <property type="evidence" value="ECO:0007669"/>
    <property type="project" value="TreeGrafter"/>
</dbReference>
<feature type="region of interest" description="Disordered" evidence="5">
    <location>
        <begin position="1240"/>
        <end position="1259"/>
    </location>
</feature>
<feature type="compositionally biased region" description="Low complexity" evidence="5">
    <location>
        <begin position="483"/>
        <end position="507"/>
    </location>
</feature>
<dbReference type="GO" id="GO:0003682">
    <property type="term" value="F:chromatin binding"/>
    <property type="evidence" value="ECO:0007669"/>
    <property type="project" value="InterPro"/>
</dbReference>
<dbReference type="CDD" id="cd15571">
    <property type="entry name" value="ePHD"/>
    <property type="match status" value="1"/>
</dbReference>
<keyword evidence="11" id="KW-1185">Reference proteome</keyword>
<feature type="compositionally biased region" description="Polar residues" evidence="5">
    <location>
        <begin position="1"/>
        <end position="18"/>
    </location>
</feature>
<keyword evidence="2 4" id="KW-0863">Zinc-finger</keyword>
<feature type="domain" description="PHD-type" evidence="9">
    <location>
        <begin position="888"/>
        <end position="1037"/>
    </location>
</feature>
<dbReference type="GeneID" id="37267029"/>
<feature type="compositionally biased region" description="Low complexity" evidence="5">
    <location>
        <begin position="315"/>
        <end position="324"/>
    </location>
</feature>
<dbReference type="SMART" id="SM00439">
    <property type="entry name" value="BAH"/>
    <property type="match status" value="1"/>
</dbReference>
<evidence type="ECO:0000313" key="11">
    <source>
        <dbReference type="Proteomes" id="UP000245946"/>
    </source>
</evidence>
<evidence type="ECO:0000259" key="8">
    <source>
        <dbReference type="PROSITE" id="PS51038"/>
    </source>
</evidence>
<evidence type="ECO:0008006" key="12">
    <source>
        <dbReference type="Google" id="ProtNLM"/>
    </source>
</evidence>
<keyword evidence="1" id="KW-0479">Metal-binding</keyword>
<dbReference type="InterPro" id="IPR001965">
    <property type="entry name" value="Znf_PHD"/>
</dbReference>
<dbReference type="Gene3D" id="2.30.30.490">
    <property type="match status" value="1"/>
</dbReference>
<dbReference type="GO" id="GO:0006355">
    <property type="term" value="P:regulation of DNA-templated transcription"/>
    <property type="evidence" value="ECO:0007669"/>
    <property type="project" value="InterPro"/>
</dbReference>
<dbReference type="InterPro" id="IPR043151">
    <property type="entry name" value="BAH_sf"/>
</dbReference>
<dbReference type="PROSITE" id="PS50114">
    <property type="entry name" value="GATA_ZN_FINGER_2"/>
    <property type="match status" value="1"/>
</dbReference>
<dbReference type="Pfam" id="PF01426">
    <property type="entry name" value="BAH"/>
    <property type="match status" value="1"/>
</dbReference>
<dbReference type="STRING" id="58919.A0A316ZGR0"/>
<reference evidence="10 11" key="1">
    <citation type="journal article" date="2018" name="Mol. Biol. Evol.">
        <title>Broad Genomic Sampling Reveals a Smut Pathogenic Ancestry of the Fungal Clade Ustilaginomycotina.</title>
        <authorList>
            <person name="Kijpornyongpan T."/>
            <person name="Mondo S.J."/>
            <person name="Barry K."/>
            <person name="Sandor L."/>
            <person name="Lee J."/>
            <person name="Lipzen A."/>
            <person name="Pangilinan J."/>
            <person name="LaButti K."/>
            <person name="Hainaut M."/>
            <person name="Henrissat B."/>
            <person name="Grigoriev I.V."/>
            <person name="Spatafora J.W."/>
            <person name="Aime M.C."/>
        </authorList>
    </citation>
    <scope>NUCLEOTIDE SEQUENCE [LARGE SCALE GENOMIC DNA]</scope>
    <source>
        <strain evidence="10 11">MCA 4186</strain>
    </source>
</reference>
<feature type="region of interest" description="Disordered" evidence="5">
    <location>
        <begin position="426"/>
        <end position="471"/>
    </location>
</feature>
<evidence type="ECO:0000313" key="10">
    <source>
        <dbReference type="EMBL" id="PWO00205.1"/>
    </source>
</evidence>
<feature type="compositionally biased region" description="Basic residues" evidence="5">
    <location>
        <begin position="457"/>
        <end position="468"/>
    </location>
</feature>
<dbReference type="AlphaFoldDB" id="A0A316ZGR0"/>
<dbReference type="SMART" id="SM00401">
    <property type="entry name" value="ZnF_GATA"/>
    <property type="match status" value="1"/>
</dbReference>
<dbReference type="InterPro" id="IPR019787">
    <property type="entry name" value="Znf_PHD-finger"/>
</dbReference>
<feature type="region of interest" description="Disordered" evidence="5">
    <location>
        <begin position="668"/>
        <end position="694"/>
    </location>
</feature>
<dbReference type="InterPro" id="IPR029617">
    <property type="entry name" value="Snt2"/>
</dbReference>
<feature type="domain" description="GATA-type" evidence="7">
    <location>
        <begin position="711"/>
        <end position="767"/>
    </location>
</feature>
<feature type="domain" description="BAH" evidence="8">
    <location>
        <begin position="49"/>
        <end position="182"/>
    </location>
</feature>
<feature type="region of interest" description="Disordered" evidence="5">
    <location>
        <begin position="483"/>
        <end position="525"/>
    </location>
</feature>
<feature type="region of interest" description="Disordered" evidence="5">
    <location>
        <begin position="1"/>
        <end position="24"/>
    </location>
</feature>
<dbReference type="InterPro" id="IPR034732">
    <property type="entry name" value="EPHD"/>
</dbReference>
<dbReference type="InterPro" id="IPR001025">
    <property type="entry name" value="BAH_dom"/>
</dbReference>
<feature type="compositionally biased region" description="Polar residues" evidence="5">
    <location>
        <begin position="509"/>
        <end position="519"/>
    </location>
</feature>
<dbReference type="InterPro" id="IPR013088">
    <property type="entry name" value="Znf_NHR/GATA"/>
</dbReference>
<dbReference type="GO" id="GO:0004842">
    <property type="term" value="F:ubiquitin-protein transferase activity"/>
    <property type="evidence" value="ECO:0007669"/>
    <property type="project" value="TreeGrafter"/>
</dbReference>
<feature type="domain" description="PHD-type" evidence="6">
    <location>
        <begin position="219"/>
        <end position="271"/>
    </location>
</feature>
<dbReference type="InterPro" id="IPR000679">
    <property type="entry name" value="Znf_GATA"/>
</dbReference>
<dbReference type="OrthoDB" id="1611972at2759"/>
<dbReference type="GO" id="GO:0008270">
    <property type="term" value="F:zinc ion binding"/>
    <property type="evidence" value="ECO:0007669"/>
    <property type="project" value="UniProtKB-KW"/>
</dbReference>
<feature type="compositionally biased region" description="Low complexity" evidence="5">
    <location>
        <begin position="1241"/>
        <end position="1259"/>
    </location>
</feature>
<dbReference type="GO" id="GO:0043565">
    <property type="term" value="F:sequence-specific DNA binding"/>
    <property type="evidence" value="ECO:0007669"/>
    <property type="project" value="InterPro"/>
</dbReference>
<feature type="compositionally biased region" description="Low complexity" evidence="5">
    <location>
        <begin position="288"/>
        <end position="304"/>
    </location>
</feature>
<dbReference type="InterPro" id="IPR011011">
    <property type="entry name" value="Znf_FYVE_PHD"/>
</dbReference>
<dbReference type="SUPFAM" id="SSF57903">
    <property type="entry name" value="FYVE/PHD zinc finger"/>
    <property type="match status" value="2"/>
</dbReference>
<dbReference type="PROSITE" id="PS50016">
    <property type="entry name" value="ZF_PHD_2"/>
    <property type="match status" value="1"/>
</dbReference>
<dbReference type="Pfam" id="PF00320">
    <property type="entry name" value="GATA"/>
    <property type="match status" value="1"/>
</dbReference>
<dbReference type="CDD" id="cd15497">
    <property type="entry name" value="PHD1_Snt2p_like"/>
    <property type="match status" value="1"/>
</dbReference>
<dbReference type="SMART" id="SM00249">
    <property type="entry name" value="PHD"/>
    <property type="match status" value="3"/>
</dbReference>
<evidence type="ECO:0000256" key="4">
    <source>
        <dbReference type="PROSITE-ProRule" id="PRU00094"/>
    </source>
</evidence>
<dbReference type="Pfam" id="PF00628">
    <property type="entry name" value="PHD"/>
    <property type="match status" value="2"/>
</dbReference>
<dbReference type="PANTHER" id="PTHR47672:SF1">
    <property type="entry name" value="E3 UBIQUITIN-PROTEIN LIGASE SNT2"/>
    <property type="match status" value="1"/>
</dbReference>
<dbReference type="GO" id="GO:0048189">
    <property type="term" value="C:Lid2 complex"/>
    <property type="evidence" value="ECO:0007669"/>
    <property type="project" value="TreeGrafter"/>
</dbReference>
<dbReference type="Gene3D" id="3.30.40.10">
    <property type="entry name" value="Zinc/RING finger domain, C3HC4 (zinc finger)"/>
    <property type="match status" value="3"/>
</dbReference>
<dbReference type="PROSITE" id="PS51038">
    <property type="entry name" value="BAH"/>
    <property type="match status" value="1"/>
</dbReference>
<dbReference type="Pfam" id="PF13832">
    <property type="entry name" value="zf-HC5HC2H_2"/>
    <property type="match status" value="1"/>
</dbReference>
<dbReference type="CDD" id="cd15489">
    <property type="entry name" value="PHD_SF"/>
    <property type="match status" value="1"/>
</dbReference>
<dbReference type="Gene3D" id="1.10.10.60">
    <property type="entry name" value="Homeodomain-like"/>
    <property type="match status" value="1"/>
</dbReference>
<keyword evidence="3" id="KW-0862">Zinc</keyword>
<evidence type="ECO:0000256" key="3">
    <source>
        <dbReference type="ARBA" id="ARBA00022833"/>
    </source>
</evidence>
<evidence type="ECO:0000256" key="1">
    <source>
        <dbReference type="ARBA" id="ARBA00022723"/>
    </source>
</evidence>
<dbReference type="PROSITE" id="PS51805">
    <property type="entry name" value="EPHD"/>
    <property type="match status" value="1"/>
</dbReference>
<sequence length="1259" mass="135161">MPAASSRNTHASGSSSRAAATMAPANGTTTATAYKTGQPVTRVAIRNNVVLNINDHIYITAPWAPGAGEPFLVARVMEFVTAQSSRTGAAALASSSGTLQVRANLYLRMRDISHRASNDPRQLVATMHSDLFALENVRGLCEVRHRELIGDAPEVSAWKKREDHFFYSTLYDRYIHRSYDVIPTDKIRNAPPEVLAVLRQSYSFIVAEVGMTADLCDALRGCAVCHRWASTPESVRCDTCKKFFHMRCLTPPLASKPAKGYSWTCAPCSRRHEQAVEQSTTGAGGSLGLTVPSSSSSSSSASGSIEIARLPGTQGAIRGGTISRGRGRGRGRGGAAAGNRQALLAQSDGNGTDLSPDGSPAPEKTLADIRGTRCSGGFPYRYFGQHTEATDVLDPHDSIYPRATTRLGPKFQAALPSWEEQQALGLGKHPERRGDREEAEAAAAVAALPMPDELPKKNKGGRPPKRKREVPAVSVAAAVGVPPVASSTSGVTTAVGTPTATTPGATGEASDTPQATPSLDTVPLPGDGPLREFERGTDESIDVIWAPPLGNEKLVDAYLVTARNVFSQIPPFNVDLIDRALSILAEFGGKAAPALKKLSESTPGELRQVHWTQKEMRQFDSGIKDFNAEMKQMKRAVPTKRVADIVRFFYQWKCQRLRETLEKEAAELAEQERKTGTKARATSGTQAPMPRAPLASSRAVSPSLSLFGDAAIPNPSCVMCTTTSSPVWYKGPYSWQNRYLCINCGLYWRKYAAESSHTQDLVAVTTRHKAANDSVLGVQPPVGKPSKMQKIEAAKVATPPPLPPPPPKREAIKCVICRRIEPKKKLAQCIQCTLSVHQGCFGLTDQELAMDAWRCSACDNEKSLDAALVPHCVLCPPPAPPAAAPLERVAQEKGPGRGKGKAVAEVAPAPPLDTLDAVKPTECNNWTHIVCAAFLPEIVFTDPERMRLVEGVGNLPFWRYESACYICNQRIGACVACAETTCRRTMHVSCAWTAQPATHMGFDLTPVKSTRRDVVPTANFKGEAGHISPLVWCKDHKQQGKNKRLYELGEVDPNTGLTLLQTLARTHKHVASPGVASQVAATAEQSYALLRRARRYDMLVAQATTGSHAGPAPVSLVGPDSSAPPQAAVYGYSPSPAVGAASTRAPSARHQQASVRMSRAPDSSPLFVPDKAATNGRHHSMNGRPRKTCSECHAAHSPFWWPRPKRAENGGDTEMHDRAAGKPVVCNRCAHQLGVVHNPADDAAPAKEAPAAATAVSAR</sequence>
<feature type="region of interest" description="Disordered" evidence="5">
    <location>
        <begin position="276"/>
        <end position="338"/>
    </location>
</feature>
<evidence type="ECO:0000259" key="7">
    <source>
        <dbReference type="PROSITE" id="PS50114"/>
    </source>
</evidence>
<evidence type="ECO:0000256" key="2">
    <source>
        <dbReference type="ARBA" id="ARBA00022771"/>
    </source>
</evidence>
<accession>A0A316ZGR0</accession>
<dbReference type="Gene3D" id="3.30.50.10">
    <property type="entry name" value="Erythroid Transcription Factor GATA-1, subunit A"/>
    <property type="match status" value="1"/>
</dbReference>
<dbReference type="CDD" id="cd00202">
    <property type="entry name" value="ZnF_GATA"/>
    <property type="match status" value="1"/>
</dbReference>
<evidence type="ECO:0000259" key="6">
    <source>
        <dbReference type="PROSITE" id="PS50016"/>
    </source>
</evidence>
<dbReference type="InterPro" id="IPR013083">
    <property type="entry name" value="Znf_RING/FYVE/PHD"/>
</dbReference>
<evidence type="ECO:0000259" key="9">
    <source>
        <dbReference type="PROSITE" id="PS51805"/>
    </source>
</evidence>
<feature type="region of interest" description="Disordered" evidence="5">
    <location>
        <begin position="1155"/>
        <end position="1186"/>
    </location>
</feature>
<organism evidence="10 11">
    <name type="scientific">Tilletiopsis washingtonensis</name>
    <dbReference type="NCBI Taxonomy" id="58919"/>
    <lineage>
        <taxon>Eukaryota</taxon>
        <taxon>Fungi</taxon>
        <taxon>Dikarya</taxon>
        <taxon>Basidiomycota</taxon>
        <taxon>Ustilaginomycotina</taxon>
        <taxon>Exobasidiomycetes</taxon>
        <taxon>Entylomatales</taxon>
        <taxon>Entylomatales incertae sedis</taxon>
        <taxon>Tilletiopsis</taxon>
    </lineage>
</organism>
<evidence type="ECO:0000256" key="5">
    <source>
        <dbReference type="SAM" id="MobiDB-lite"/>
    </source>
</evidence>
<protein>
    <recommendedName>
        <fullName evidence="12">PHD-type domain-containing protein</fullName>
    </recommendedName>
</protein>
<dbReference type="RefSeq" id="XP_025600483.1">
    <property type="nucleotide sequence ID" value="XM_025739483.1"/>
</dbReference>
<dbReference type="InterPro" id="IPR019786">
    <property type="entry name" value="Zinc_finger_PHD-type_CS"/>
</dbReference>
<gene>
    <name evidence="10" type="ORF">FA09DRAFT_209695</name>
</gene>